<protein>
    <submittedName>
        <fullName evidence="1">Uncharacterized protein</fullName>
    </submittedName>
</protein>
<proteinExistence type="predicted"/>
<gene>
    <name evidence="1" type="ORF">EWM64_g6389</name>
</gene>
<reference evidence="1 2" key="1">
    <citation type="submission" date="2019-02" db="EMBL/GenBank/DDBJ databases">
        <title>Genome sequencing of the rare red list fungi Hericium alpestre (H. flagellum).</title>
        <authorList>
            <person name="Buettner E."/>
            <person name="Kellner H."/>
        </authorList>
    </citation>
    <scope>NUCLEOTIDE SEQUENCE [LARGE SCALE GENOMIC DNA]</scope>
    <source>
        <strain evidence="1 2">DSM 108284</strain>
    </source>
</reference>
<organism evidence="1 2">
    <name type="scientific">Hericium alpestre</name>
    <dbReference type="NCBI Taxonomy" id="135208"/>
    <lineage>
        <taxon>Eukaryota</taxon>
        <taxon>Fungi</taxon>
        <taxon>Dikarya</taxon>
        <taxon>Basidiomycota</taxon>
        <taxon>Agaricomycotina</taxon>
        <taxon>Agaricomycetes</taxon>
        <taxon>Russulales</taxon>
        <taxon>Hericiaceae</taxon>
        <taxon>Hericium</taxon>
    </lineage>
</organism>
<evidence type="ECO:0000313" key="1">
    <source>
        <dbReference type="EMBL" id="TFY77623.1"/>
    </source>
</evidence>
<dbReference type="Proteomes" id="UP000298061">
    <property type="component" value="Unassembled WGS sequence"/>
</dbReference>
<accession>A0A4Y9ZUC1</accession>
<comment type="caution">
    <text evidence="1">The sequence shown here is derived from an EMBL/GenBank/DDBJ whole genome shotgun (WGS) entry which is preliminary data.</text>
</comment>
<name>A0A4Y9ZUC1_9AGAM</name>
<evidence type="ECO:0000313" key="2">
    <source>
        <dbReference type="Proteomes" id="UP000298061"/>
    </source>
</evidence>
<sequence>MSSGYDLYFVEFELDTHGNKVLDPVWGYKLTERSQKARREYRRSIVKGREPMHDLPIHLRTDLRLPHLKPPRLQYGLAFTNQHIMDCVAHYKIPLMDVPPEQHHIRICDAILKVTQLLTVACQMLIHITVPVDVENGWMIGLYDNYNWWTERLVEEEEEEVVDMIREVLKIDSSSPLQWYYDSRQP</sequence>
<dbReference type="AlphaFoldDB" id="A0A4Y9ZUC1"/>
<dbReference type="EMBL" id="SFCI01000863">
    <property type="protein sequence ID" value="TFY77623.1"/>
    <property type="molecule type" value="Genomic_DNA"/>
</dbReference>
<keyword evidence="2" id="KW-1185">Reference proteome</keyword>